<proteinExistence type="predicted"/>
<dbReference type="Proteomes" id="UP000077266">
    <property type="component" value="Unassembled WGS sequence"/>
</dbReference>
<keyword evidence="1" id="KW-0732">Signal</keyword>
<evidence type="ECO:0000256" key="1">
    <source>
        <dbReference type="SAM" id="SignalP"/>
    </source>
</evidence>
<feature type="signal peptide" evidence="1">
    <location>
        <begin position="1"/>
        <end position="20"/>
    </location>
</feature>
<dbReference type="InParanoid" id="A0A165NTR3"/>
<protein>
    <recommendedName>
        <fullName evidence="4">LysM domain-containing protein</fullName>
    </recommendedName>
</protein>
<dbReference type="EMBL" id="KV425895">
    <property type="protein sequence ID" value="KZW01207.1"/>
    <property type="molecule type" value="Genomic_DNA"/>
</dbReference>
<name>A0A165NTR3_EXIGL</name>
<gene>
    <name evidence="2" type="ORF">EXIGLDRAFT_830173</name>
</gene>
<evidence type="ECO:0000313" key="2">
    <source>
        <dbReference type="EMBL" id="KZW01207.1"/>
    </source>
</evidence>
<sequence length="147" mass="16333">MFIGVSLLLIASLLSGHVAADGPRDQCVAVWNVRQAVQTCQTVSSGVGVPVDWLLAHNPDLVCDGKELPIGTRICTRTYFPTCYQWEIATQTQCERDPMLTQWKLSRDKFVDLNDNVDPNTCALIVGNEYCVTDDLCTVRPDQCARK</sequence>
<dbReference type="OrthoDB" id="5985073at2759"/>
<evidence type="ECO:0000313" key="3">
    <source>
        <dbReference type="Proteomes" id="UP000077266"/>
    </source>
</evidence>
<accession>A0A165NTR3</accession>
<organism evidence="2 3">
    <name type="scientific">Exidia glandulosa HHB12029</name>
    <dbReference type="NCBI Taxonomy" id="1314781"/>
    <lineage>
        <taxon>Eukaryota</taxon>
        <taxon>Fungi</taxon>
        <taxon>Dikarya</taxon>
        <taxon>Basidiomycota</taxon>
        <taxon>Agaricomycotina</taxon>
        <taxon>Agaricomycetes</taxon>
        <taxon>Auriculariales</taxon>
        <taxon>Exidiaceae</taxon>
        <taxon>Exidia</taxon>
    </lineage>
</organism>
<feature type="chain" id="PRO_5007863405" description="LysM domain-containing protein" evidence="1">
    <location>
        <begin position="21"/>
        <end position="147"/>
    </location>
</feature>
<keyword evidence="3" id="KW-1185">Reference proteome</keyword>
<reference evidence="2 3" key="1">
    <citation type="journal article" date="2016" name="Mol. Biol. Evol.">
        <title>Comparative Genomics of Early-Diverging Mushroom-Forming Fungi Provides Insights into the Origins of Lignocellulose Decay Capabilities.</title>
        <authorList>
            <person name="Nagy L.G."/>
            <person name="Riley R."/>
            <person name="Tritt A."/>
            <person name="Adam C."/>
            <person name="Daum C."/>
            <person name="Floudas D."/>
            <person name="Sun H."/>
            <person name="Yadav J.S."/>
            <person name="Pangilinan J."/>
            <person name="Larsson K.H."/>
            <person name="Matsuura K."/>
            <person name="Barry K."/>
            <person name="Labutti K."/>
            <person name="Kuo R."/>
            <person name="Ohm R.A."/>
            <person name="Bhattacharya S.S."/>
            <person name="Shirouzu T."/>
            <person name="Yoshinaga Y."/>
            <person name="Martin F.M."/>
            <person name="Grigoriev I.V."/>
            <person name="Hibbett D.S."/>
        </authorList>
    </citation>
    <scope>NUCLEOTIDE SEQUENCE [LARGE SCALE GENOMIC DNA]</scope>
    <source>
        <strain evidence="2 3">HHB12029</strain>
    </source>
</reference>
<evidence type="ECO:0008006" key="4">
    <source>
        <dbReference type="Google" id="ProtNLM"/>
    </source>
</evidence>
<dbReference type="AlphaFoldDB" id="A0A165NTR3"/>